<dbReference type="Pfam" id="PF06580">
    <property type="entry name" value="His_kinase"/>
    <property type="match status" value="1"/>
</dbReference>
<gene>
    <name evidence="4" type="ORF">FKV23_04870</name>
</gene>
<dbReference type="GO" id="GO:0016020">
    <property type="term" value="C:membrane"/>
    <property type="evidence" value="ECO:0007669"/>
    <property type="project" value="InterPro"/>
</dbReference>
<evidence type="ECO:0000259" key="3">
    <source>
        <dbReference type="Pfam" id="PF06580"/>
    </source>
</evidence>
<accession>A0A514BQ54</accession>
<evidence type="ECO:0000313" key="4">
    <source>
        <dbReference type="EMBL" id="QDH69497.1"/>
    </source>
</evidence>
<protein>
    <submittedName>
        <fullName evidence="4">Signlal transduction histidine kinase, LytS</fullName>
    </submittedName>
</protein>
<evidence type="ECO:0000256" key="1">
    <source>
        <dbReference type="SAM" id="Phobius"/>
    </source>
</evidence>
<dbReference type="PANTHER" id="PTHR34220">
    <property type="entry name" value="SENSOR HISTIDINE KINASE YPDA"/>
    <property type="match status" value="1"/>
</dbReference>
<feature type="domain" description="Histidine kinase/HSP90-like ATPase" evidence="2">
    <location>
        <begin position="259"/>
        <end position="355"/>
    </location>
</feature>
<dbReference type="OrthoDB" id="2514702at2"/>
<name>A0A514BQ54_9GAMM</name>
<keyword evidence="1" id="KW-1133">Transmembrane helix</keyword>
<dbReference type="InterPro" id="IPR003594">
    <property type="entry name" value="HATPase_dom"/>
</dbReference>
<feature type="transmembrane region" description="Helical" evidence="1">
    <location>
        <begin position="48"/>
        <end position="66"/>
    </location>
</feature>
<dbReference type="Gene3D" id="3.30.565.10">
    <property type="entry name" value="Histidine kinase-like ATPase, C-terminal domain"/>
    <property type="match status" value="1"/>
</dbReference>
<feature type="transmembrane region" description="Helical" evidence="1">
    <location>
        <begin position="121"/>
        <end position="141"/>
    </location>
</feature>
<organism evidence="4 5">
    <name type="scientific">Marilutibacter alkalisoli</name>
    <dbReference type="NCBI Taxonomy" id="2591633"/>
    <lineage>
        <taxon>Bacteria</taxon>
        <taxon>Pseudomonadati</taxon>
        <taxon>Pseudomonadota</taxon>
        <taxon>Gammaproteobacteria</taxon>
        <taxon>Lysobacterales</taxon>
        <taxon>Lysobacteraceae</taxon>
        <taxon>Marilutibacter</taxon>
    </lineage>
</organism>
<dbReference type="SUPFAM" id="SSF55874">
    <property type="entry name" value="ATPase domain of HSP90 chaperone/DNA topoisomerase II/histidine kinase"/>
    <property type="match status" value="1"/>
</dbReference>
<dbReference type="InterPro" id="IPR010559">
    <property type="entry name" value="Sig_transdc_His_kin_internal"/>
</dbReference>
<dbReference type="AlphaFoldDB" id="A0A514BQ54"/>
<sequence length="362" mass="39924">MAARLLLLCALVLVWWTLNGLVWTGQVMGMAESTGQTLPLGPVLRMELASAWLWAPLTLGLFWWVRRWPIEPGRILRALALQWLAVALVIVLRALAVLAFNDAIGWYPELPPFTDILGKSVLNNLLMSWLIIGVAHAWFYAGRARRREREAAGLESQLAQARLQALTAQIHPHFLFNALNSIAETVHRDPEAADRMLVDLGAMLRYSLDGSRRKQVPLREELVALDHYLGIEKARLGERLQVEWTIDSDLLDADVPPLLLQPLVENAVRHAIAARTTPGTIEIRVARGDDGQLVMEVLDDGAGASSRHDVGTGTRTGIGLGNTRARLQCLYGGEHGFEVGPRDNGGTRVWLSMPCRMSGAVA</sequence>
<dbReference type="RefSeq" id="WP_141622838.1">
    <property type="nucleotide sequence ID" value="NZ_CP041242.1"/>
</dbReference>
<evidence type="ECO:0000313" key="5">
    <source>
        <dbReference type="Proteomes" id="UP000317199"/>
    </source>
</evidence>
<proteinExistence type="predicted"/>
<evidence type="ECO:0000259" key="2">
    <source>
        <dbReference type="Pfam" id="PF02518"/>
    </source>
</evidence>
<reference evidence="4 5" key="1">
    <citation type="submission" date="2019-06" db="EMBL/GenBank/DDBJ databases">
        <title>Lysobacter alkalisoli sp. nov. isolated from saline-alkali soil.</title>
        <authorList>
            <person name="Sun J.-Q."/>
            <person name="Xu L."/>
        </authorList>
    </citation>
    <scope>NUCLEOTIDE SEQUENCE [LARGE SCALE GENOMIC DNA]</scope>
    <source>
        <strain evidence="4 5">SJ-36</strain>
    </source>
</reference>
<keyword evidence="1" id="KW-0472">Membrane</keyword>
<dbReference type="GO" id="GO:0000155">
    <property type="term" value="F:phosphorelay sensor kinase activity"/>
    <property type="evidence" value="ECO:0007669"/>
    <property type="project" value="InterPro"/>
</dbReference>
<feature type="transmembrane region" description="Helical" evidence="1">
    <location>
        <begin position="78"/>
        <end position="101"/>
    </location>
</feature>
<dbReference type="Pfam" id="PF02518">
    <property type="entry name" value="HATPase_c"/>
    <property type="match status" value="1"/>
</dbReference>
<dbReference type="Proteomes" id="UP000317199">
    <property type="component" value="Chromosome"/>
</dbReference>
<keyword evidence="4" id="KW-0418">Kinase</keyword>
<keyword evidence="5" id="KW-1185">Reference proteome</keyword>
<dbReference type="InterPro" id="IPR036890">
    <property type="entry name" value="HATPase_C_sf"/>
</dbReference>
<dbReference type="EMBL" id="CP041242">
    <property type="protein sequence ID" value="QDH69497.1"/>
    <property type="molecule type" value="Genomic_DNA"/>
</dbReference>
<keyword evidence="4" id="KW-0808">Transferase</keyword>
<feature type="domain" description="Signal transduction histidine kinase internal region" evidence="3">
    <location>
        <begin position="161"/>
        <end position="240"/>
    </location>
</feature>
<dbReference type="PANTHER" id="PTHR34220:SF7">
    <property type="entry name" value="SENSOR HISTIDINE KINASE YPDA"/>
    <property type="match status" value="1"/>
</dbReference>
<dbReference type="KEGG" id="lyj:FKV23_04870"/>
<dbReference type="InterPro" id="IPR050640">
    <property type="entry name" value="Bact_2-comp_sensor_kinase"/>
</dbReference>
<keyword evidence="1" id="KW-0812">Transmembrane</keyword>